<organism evidence="10 11">
    <name type="scientific">Micromonospora carbonacea</name>
    <dbReference type="NCBI Taxonomy" id="47853"/>
    <lineage>
        <taxon>Bacteria</taxon>
        <taxon>Bacillati</taxon>
        <taxon>Actinomycetota</taxon>
        <taxon>Actinomycetes</taxon>
        <taxon>Micromonosporales</taxon>
        <taxon>Micromonosporaceae</taxon>
        <taxon>Micromonospora</taxon>
    </lineage>
</organism>
<feature type="region of interest" description="Disordered" evidence="6">
    <location>
        <begin position="1"/>
        <end position="22"/>
    </location>
</feature>
<keyword evidence="11" id="KW-1185">Reference proteome</keyword>
<evidence type="ECO:0000256" key="2">
    <source>
        <dbReference type="ARBA" id="ARBA00009347"/>
    </source>
</evidence>
<evidence type="ECO:0000256" key="3">
    <source>
        <dbReference type="ARBA" id="ARBA00022630"/>
    </source>
</evidence>
<dbReference type="EMBL" id="FMCT01000012">
    <property type="protein sequence ID" value="SCF43519.1"/>
    <property type="molecule type" value="Genomic_DNA"/>
</dbReference>
<protein>
    <submittedName>
        <fullName evidence="10">Acyl-CoA dehydrogenase</fullName>
    </submittedName>
</protein>
<dbReference type="AlphaFoldDB" id="A0A1C5AEC8"/>
<dbReference type="InterPro" id="IPR037069">
    <property type="entry name" value="AcylCoA_DH/ox_N_sf"/>
</dbReference>
<dbReference type="PANTHER" id="PTHR43884:SF12">
    <property type="entry name" value="ISOVALERYL-COA DEHYDROGENASE, MITOCHONDRIAL-RELATED"/>
    <property type="match status" value="1"/>
</dbReference>
<keyword evidence="5" id="KW-0560">Oxidoreductase</keyword>
<accession>A0A1C5AEC8</accession>
<comment type="cofactor">
    <cofactor evidence="1 5">
        <name>FAD</name>
        <dbReference type="ChEBI" id="CHEBI:57692"/>
    </cofactor>
</comment>
<evidence type="ECO:0000256" key="6">
    <source>
        <dbReference type="SAM" id="MobiDB-lite"/>
    </source>
</evidence>
<dbReference type="CDD" id="cd00567">
    <property type="entry name" value="ACAD"/>
    <property type="match status" value="1"/>
</dbReference>
<dbReference type="GO" id="GO:0003995">
    <property type="term" value="F:acyl-CoA dehydrogenase activity"/>
    <property type="evidence" value="ECO:0007669"/>
    <property type="project" value="TreeGrafter"/>
</dbReference>
<dbReference type="Pfam" id="PF02770">
    <property type="entry name" value="Acyl-CoA_dh_M"/>
    <property type="match status" value="1"/>
</dbReference>
<evidence type="ECO:0000259" key="8">
    <source>
        <dbReference type="Pfam" id="PF02770"/>
    </source>
</evidence>
<reference evidence="11" key="1">
    <citation type="submission" date="2016-06" db="EMBL/GenBank/DDBJ databases">
        <authorList>
            <person name="Varghese N."/>
            <person name="Submissions Spin"/>
        </authorList>
    </citation>
    <scope>NUCLEOTIDE SEQUENCE [LARGE SCALE GENOMIC DNA]</scope>
    <source>
        <strain evidence="11">DSM 43168</strain>
    </source>
</reference>
<keyword evidence="3 5" id="KW-0285">Flavoprotein</keyword>
<name>A0A1C5AEC8_9ACTN</name>
<comment type="similarity">
    <text evidence="2 5">Belongs to the acyl-CoA dehydrogenase family.</text>
</comment>
<dbReference type="InterPro" id="IPR046373">
    <property type="entry name" value="Acyl-CoA_Oxase/DH_mid-dom_sf"/>
</dbReference>
<dbReference type="SUPFAM" id="SSF56645">
    <property type="entry name" value="Acyl-CoA dehydrogenase NM domain-like"/>
    <property type="match status" value="1"/>
</dbReference>
<dbReference type="PANTHER" id="PTHR43884">
    <property type="entry name" value="ACYL-COA DEHYDROGENASE"/>
    <property type="match status" value="1"/>
</dbReference>
<dbReference type="InterPro" id="IPR013786">
    <property type="entry name" value="AcylCoA_DH/ox_N"/>
</dbReference>
<evidence type="ECO:0000256" key="4">
    <source>
        <dbReference type="ARBA" id="ARBA00022827"/>
    </source>
</evidence>
<dbReference type="Gene3D" id="1.20.140.10">
    <property type="entry name" value="Butyryl-CoA Dehydrogenase, subunit A, domain 3"/>
    <property type="match status" value="1"/>
</dbReference>
<dbReference type="SUPFAM" id="SSF47203">
    <property type="entry name" value="Acyl-CoA dehydrogenase C-terminal domain-like"/>
    <property type="match status" value="1"/>
</dbReference>
<evidence type="ECO:0000313" key="11">
    <source>
        <dbReference type="Proteomes" id="UP000183585"/>
    </source>
</evidence>
<evidence type="ECO:0000313" key="10">
    <source>
        <dbReference type="EMBL" id="SCF43519.1"/>
    </source>
</evidence>
<proteinExistence type="inferred from homology"/>
<dbReference type="InterPro" id="IPR036250">
    <property type="entry name" value="AcylCo_DH-like_C"/>
</dbReference>
<dbReference type="PIRSF" id="PIRSF016578">
    <property type="entry name" value="HsaA"/>
    <property type="match status" value="1"/>
</dbReference>
<feature type="domain" description="Acyl-CoA dehydrogenase/oxidase C-terminal" evidence="7">
    <location>
        <begin position="259"/>
        <end position="380"/>
    </location>
</feature>
<dbReference type="Proteomes" id="UP000183585">
    <property type="component" value="Unassembled WGS sequence"/>
</dbReference>
<evidence type="ECO:0000256" key="5">
    <source>
        <dbReference type="RuleBase" id="RU362125"/>
    </source>
</evidence>
<keyword evidence="4 5" id="KW-0274">FAD</keyword>
<dbReference type="InterPro" id="IPR009075">
    <property type="entry name" value="AcylCo_DH/oxidase_C"/>
</dbReference>
<feature type="domain" description="Acyl-CoA dehydrogenase/oxidase N-terminal" evidence="9">
    <location>
        <begin position="36"/>
        <end position="136"/>
    </location>
</feature>
<dbReference type="GO" id="GO:0050660">
    <property type="term" value="F:flavin adenine dinucleotide binding"/>
    <property type="evidence" value="ECO:0007669"/>
    <property type="project" value="InterPro"/>
</dbReference>
<dbReference type="InterPro" id="IPR009100">
    <property type="entry name" value="AcylCoA_DH/oxidase_NM_dom_sf"/>
</dbReference>
<sequence length="423" mass="44492">MATDTANSPVVGDLRAPSTPEGRTMVDLLTGVLPQIRSEAGDNDRDGTFPVEVFGQLAKLGLMGATVPTALGGLGVHRLYDVAVALMRLAEADASTALALHVQLSRGLTLTYEWMHGSPPVRALAERLLRAMATGEAAVCGALKDAPGVLTELTADGSGGWLLNGRKILVSMAPIGTHFFVHAQRRDADGNVVLAVPVVRRDAPGLTVGTHWDGLGMRASGTLDVSFHDCPVAADHVLDRGPAGARRDAVLAGQTVSSITMLGIYAGVAQAARDLAVETYARRRSRPAAALALVAGIDTRLYTLRAVAGAALLNADLLAADLTGDLDERGRGMMTPFQYAKMTVNELAPAVVDDCLSLLGGQAYDGQHPLARLYRDVRAGGFMQPYSYVDGVDYLSGQALGADRDNDYMSVRALRSPDPAGER</sequence>
<evidence type="ECO:0000259" key="9">
    <source>
        <dbReference type="Pfam" id="PF02771"/>
    </source>
</evidence>
<dbReference type="Gene3D" id="2.40.110.10">
    <property type="entry name" value="Butyryl-CoA Dehydrogenase, subunit A, domain 2"/>
    <property type="match status" value="1"/>
</dbReference>
<dbReference type="Pfam" id="PF00441">
    <property type="entry name" value="Acyl-CoA_dh_1"/>
    <property type="match status" value="1"/>
</dbReference>
<gene>
    <name evidence="10" type="ORF">GA0070563_112249</name>
</gene>
<evidence type="ECO:0000259" key="7">
    <source>
        <dbReference type="Pfam" id="PF00441"/>
    </source>
</evidence>
<dbReference type="InterPro" id="IPR006091">
    <property type="entry name" value="Acyl-CoA_Oxase/DH_mid-dom"/>
</dbReference>
<evidence type="ECO:0000256" key="1">
    <source>
        <dbReference type="ARBA" id="ARBA00001974"/>
    </source>
</evidence>
<dbReference type="RefSeq" id="WP_074477020.1">
    <property type="nucleotide sequence ID" value="NZ_FMCT01000012.1"/>
</dbReference>
<dbReference type="Gene3D" id="1.10.540.10">
    <property type="entry name" value="Acyl-CoA dehydrogenase/oxidase, N-terminal domain"/>
    <property type="match status" value="1"/>
</dbReference>
<feature type="domain" description="Acyl-CoA oxidase/dehydrogenase middle" evidence="8">
    <location>
        <begin position="145"/>
        <end position="230"/>
    </location>
</feature>
<dbReference type="Pfam" id="PF02771">
    <property type="entry name" value="Acyl-CoA_dh_N"/>
    <property type="match status" value="1"/>
</dbReference>